<organism evidence="1 2">
    <name type="scientific">Rattus norvegicus</name>
    <name type="common">Rat</name>
    <dbReference type="NCBI Taxonomy" id="10116"/>
    <lineage>
        <taxon>Eukaryota</taxon>
        <taxon>Metazoa</taxon>
        <taxon>Chordata</taxon>
        <taxon>Craniata</taxon>
        <taxon>Vertebrata</taxon>
        <taxon>Euteleostomi</taxon>
        <taxon>Mammalia</taxon>
        <taxon>Eutheria</taxon>
        <taxon>Euarchontoglires</taxon>
        <taxon>Glires</taxon>
        <taxon>Rodentia</taxon>
        <taxon>Myomorpha</taxon>
        <taxon>Muroidea</taxon>
        <taxon>Muridae</taxon>
        <taxon>Murinae</taxon>
        <taxon>Rattus</taxon>
    </lineage>
</organism>
<gene>
    <name evidence="1" type="ORF">rCG_23154</name>
</gene>
<protein>
    <submittedName>
        <fullName evidence="1">RCG23154</fullName>
    </submittedName>
</protein>
<dbReference type="Proteomes" id="UP000234681">
    <property type="component" value="Chromosome X"/>
</dbReference>
<sequence>MAAKVFESIRKFLLALALAVGMVNSALYNVDAGQRAVIFDRWHGVQDLVGGKGLIFSSLGYRRQLTLTASLDHGMYRSSLVAKTCRMSASHCSFFSCWWSASFLVSTPALERTLMSRYCHLSTQRSSS</sequence>
<dbReference type="AlphaFoldDB" id="A6KGA2"/>
<dbReference type="EMBL" id="CH474047">
    <property type="protein sequence ID" value="EDL85177.1"/>
    <property type="molecule type" value="Genomic_DNA"/>
</dbReference>
<proteinExistence type="predicted"/>
<reference evidence="1 2" key="1">
    <citation type="submission" date="2005-09" db="EMBL/GenBank/DDBJ databases">
        <authorList>
            <person name="Mural R.J."/>
            <person name="Li P.W."/>
            <person name="Adams M.D."/>
            <person name="Amanatides P.G."/>
            <person name="Baden-Tillson H."/>
            <person name="Barnstead M."/>
            <person name="Chin S.H."/>
            <person name="Dew I."/>
            <person name="Evans C.A."/>
            <person name="Ferriera S."/>
            <person name="Flanigan M."/>
            <person name="Fosler C."/>
            <person name="Glodek A."/>
            <person name="Gu Z."/>
            <person name="Holt R.A."/>
            <person name="Jennings D."/>
            <person name="Kraft C.L."/>
            <person name="Lu F."/>
            <person name="Nguyen T."/>
            <person name="Nusskern D.R."/>
            <person name="Pfannkoch C.M."/>
            <person name="Sitter C."/>
            <person name="Sutton G.G."/>
            <person name="Venter J.C."/>
            <person name="Wang Z."/>
            <person name="Woodage T."/>
            <person name="Zheng X.H."/>
            <person name="Zhong F."/>
        </authorList>
    </citation>
    <scope>NUCLEOTIDE SEQUENCE [LARGE SCALE GENOMIC DNA]</scope>
    <source>
        <strain>BN</strain>
        <strain evidence="2">Sprague-Dawley</strain>
    </source>
</reference>
<accession>A6KGA2</accession>
<name>A6KGA2_RAT</name>
<evidence type="ECO:0000313" key="1">
    <source>
        <dbReference type="EMBL" id="EDL85177.1"/>
    </source>
</evidence>
<evidence type="ECO:0000313" key="2">
    <source>
        <dbReference type="Proteomes" id="UP000234681"/>
    </source>
</evidence>